<evidence type="ECO:0000313" key="2">
    <source>
        <dbReference type="EMBL" id="MDC8832179.1"/>
    </source>
</evidence>
<reference evidence="2 3" key="1">
    <citation type="submission" date="2022-10" db="EMBL/GenBank/DDBJ databases">
        <title>Alteromonas sp. chi3 Genome sequencing.</title>
        <authorList>
            <person name="Park S."/>
        </authorList>
    </citation>
    <scope>NUCLEOTIDE SEQUENCE [LARGE SCALE GENOMIC DNA]</scope>
    <source>
        <strain evidence="3">chi3</strain>
    </source>
</reference>
<sequence length="158" mass="16864">MSVKSAVITLVLATHLFWAAPAVLAMDSIMVHNANARATFALASTAAVYLTVMNHHDSPIVLEGVSVSSDIAAEAQIHTTFMEGDMMKMRQVTDGIGIAPDAMVELKPGSYHIMLMGLVKPLETGNTFNLTLHFDNQADKTVLVTVGDAAKAGTHLHH</sequence>
<proteinExistence type="predicted"/>
<dbReference type="RefSeq" id="WP_273641975.1">
    <property type="nucleotide sequence ID" value="NZ_JAQQXP010000002.1"/>
</dbReference>
<dbReference type="Pfam" id="PF04314">
    <property type="entry name" value="PCuAC"/>
    <property type="match status" value="1"/>
</dbReference>
<feature type="chain" id="PRO_5047255799" evidence="1">
    <location>
        <begin position="20"/>
        <end position="158"/>
    </location>
</feature>
<dbReference type="PANTHER" id="PTHR36302">
    <property type="entry name" value="BLR7088 PROTEIN"/>
    <property type="match status" value="1"/>
</dbReference>
<name>A0ABT5L6Y6_9ALTE</name>
<accession>A0ABT5L6Y6</accession>
<keyword evidence="3" id="KW-1185">Reference proteome</keyword>
<dbReference type="EMBL" id="JAQQXP010000002">
    <property type="protein sequence ID" value="MDC8832179.1"/>
    <property type="molecule type" value="Genomic_DNA"/>
</dbReference>
<dbReference type="InterPro" id="IPR036182">
    <property type="entry name" value="PCuAC_sf"/>
</dbReference>
<dbReference type="PANTHER" id="PTHR36302:SF1">
    <property type="entry name" value="COPPER CHAPERONE PCU(A)C"/>
    <property type="match status" value="1"/>
</dbReference>
<dbReference type="InterPro" id="IPR058248">
    <property type="entry name" value="Lxx211020-like"/>
</dbReference>
<gene>
    <name evidence="2" type="ORF">OIK42_15575</name>
</gene>
<dbReference type="SUPFAM" id="SSF110087">
    <property type="entry name" value="DR1885-like metal-binding protein"/>
    <property type="match status" value="1"/>
</dbReference>
<feature type="signal peptide" evidence="1">
    <location>
        <begin position="1"/>
        <end position="19"/>
    </location>
</feature>
<dbReference type="Proteomes" id="UP001218788">
    <property type="component" value="Unassembled WGS sequence"/>
</dbReference>
<evidence type="ECO:0000313" key="3">
    <source>
        <dbReference type="Proteomes" id="UP001218788"/>
    </source>
</evidence>
<organism evidence="2 3">
    <name type="scientific">Alteromonas gilva</name>
    <dbReference type="NCBI Taxonomy" id="2987522"/>
    <lineage>
        <taxon>Bacteria</taxon>
        <taxon>Pseudomonadati</taxon>
        <taxon>Pseudomonadota</taxon>
        <taxon>Gammaproteobacteria</taxon>
        <taxon>Alteromonadales</taxon>
        <taxon>Alteromonadaceae</taxon>
        <taxon>Alteromonas/Salinimonas group</taxon>
        <taxon>Alteromonas</taxon>
    </lineage>
</organism>
<keyword evidence="1" id="KW-0732">Signal</keyword>
<protein>
    <submittedName>
        <fullName evidence="2">Copper chaperone PCu(A)C</fullName>
    </submittedName>
</protein>
<dbReference type="Gene3D" id="2.60.40.1890">
    <property type="entry name" value="PCu(A)C copper chaperone"/>
    <property type="match status" value="1"/>
</dbReference>
<dbReference type="InterPro" id="IPR007410">
    <property type="entry name" value="LpqE-like"/>
</dbReference>
<comment type="caution">
    <text evidence="2">The sequence shown here is derived from an EMBL/GenBank/DDBJ whole genome shotgun (WGS) entry which is preliminary data.</text>
</comment>
<evidence type="ECO:0000256" key="1">
    <source>
        <dbReference type="SAM" id="SignalP"/>
    </source>
</evidence>